<gene>
    <name evidence="2" type="ORF">OQ273_09360</name>
</gene>
<accession>A0A9X3UKR9</accession>
<dbReference type="EMBL" id="JAPJZI010000001">
    <property type="protein sequence ID" value="MDA5398774.1"/>
    <property type="molecule type" value="Genomic_DNA"/>
</dbReference>
<evidence type="ECO:0000256" key="1">
    <source>
        <dbReference type="SAM" id="MobiDB-lite"/>
    </source>
</evidence>
<protein>
    <submittedName>
        <fullName evidence="2">Uncharacterized protein</fullName>
    </submittedName>
</protein>
<organism evidence="2 3">
    <name type="scientific">Hoeflea prorocentri</name>
    <dbReference type="NCBI Taxonomy" id="1922333"/>
    <lineage>
        <taxon>Bacteria</taxon>
        <taxon>Pseudomonadati</taxon>
        <taxon>Pseudomonadota</taxon>
        <taxon>Alphaproteobacteria</taxon>
        <taxon>Hyphomicrobiales</taxon>
        <taxon>Rhizobiaceae</taxon>
        <taxon>Hoeflea</taxon>
    </lineage>
</organism>
<dbReference type="AlphaFoldDB" id="A0A9X3UKR9"/>
<evidence type="ECO:0000313" key="3">
    <source>
        <dbReference type="Proteomes" id="UP001151234"/>
    </source>
</evidence>
<dbReference type="RefSeq" id="WP_271292102.1">
    <property type="nucleotide sequence ID" value="NZ_JAPJZI010000001.1"/>
</dbReference>
<reference evidence="2" key="1">
    <citation type="submission" date="2022-11" db="EMBL/GenBank/DDBJ databases">
        <title>Draft genome sequence of Hoeflea poritis E7-10 and Hoeflea prorocentri PM5-8, separated from scleractinian coral Porites lutea and marine dinoflagellate.</title>
        <authorList>
            <person name="Zhang G."/>
            <person name="Wei Q."/>
            <person name="Cai L."/>
        </authorList>
    </citation>
    <scope>NUCLEOTIDE SEQUENCE</scope>
    <source>
        <strain evidence="2">PM5-8</strain>
    </source>
</reference>
<dbReference type="Proteomes" id="UP001151234">
    <property type="component" value="Unassembled WGS sequence"/>
</dbReference>
<name>A0A9X3UKR9_9HYPH</name>
<keyword evidence="3" id="KW-1185">Reference proteome</keyword>
<sequence>MTMLEGSAAEAGSLDAGHGGAAEGSAASASDLLSGLDRDSRSWIDANGIGGESTQEILSGLVTKSREMESLIGRSVRLPGEDATDEDVAGFYDRVTERLRPQDPSGYEYSLPEGMPEDMPYDADFVDAWRQFSHEMKLPSQVSSKAHDWFMQNAAKAVEAQWQQSQREYDDKLRAASGTLEENWGRAGSETFEANQEYFHKAVNALGGEDLMQELQGAGLVDEFDQIAAPHLVMALSRIGRDHLSEDHMVTGGAGGKNPFADDSKNWGEQNAIIRDDPQLARNLIRAAGKSPQTYKL</sequence>
<proteinExistence type="predicted"/>
<evidence type="ECO:0000313" key="2">
    <source>
        <dbReference type="EMBL" id="MDA5398774.1"/>
    </source>
</evidence>
<comment type="caution">
    <text evidence="2">The sequence shown here is derived from an EMBL/GenBank/DDBJ whole genome shotgun (WGS) entry which is preliminary data.</text>
</comment>
<feature type="region of interest" description="Disordered" evidence="1">
    <location>
        <begin position="1"/>
        <end position="29"/>
    </location>
</feature>